<evidence type="ECO:0000259" key="3">
    <source>
        <dbReference type="Pfam" id="PF00270"/>
    </source>
</evidence>
<dbReference type="GO" id="GO:0000724">
    <property type="term" value="P:double-strand break repair via homologous recombination"/>
    <property type="evidence" value="ECO:0007669"/>
    <property type="project" value="TreeGrafter"/>
</dbReference>
<dbReference type="GO" id="GO:0003676">
    <property type="term" value="F:nucleic acid binding"/>
    <property type="evidence" value="ECO:0007669"/>
    <property type="project" value="InterPro"/>
</dbReference>
<dbReference type="GO" id="GO:0005694">
    <property type="term" value="C:chromosome"/>
    <property type="evidence" value="ECO:0007669"/>
    <property type="project" value="TreeGrafter"/>
</dbReference>
<dbReference type="GO" id="GO:0005737">
    <property type="term" value="C:cytoplasm"/>
    <property type="evidence" value="ECO:0007669"/>
    <property type="project" value="TreeGrafter"/>
</dbReference>
<feature type="domain" description="DEAD/DEAH-box helicase" evidence="3">
    <location>
        <begin position="195"/>
        <end position="256"/>
    </location>
</feature>
<dbReference type="Proteomes" id="UP000077069">
    <property type="component" value="Unassembled WGS sequence"/>
</dbReference>
<organism evidence="4 5">
    <name type="scientific">Paraphaeosphaeria sporulosa</name>
    <dbReference type="NCBI Taxonomy" id="1460663"/>
    <lineage>
        <taxon>Eukaryota</taxon>
        <taxon>Fungi</taxon>
        <taxon>Dikarya</taxon>
        <taxon>Ascomycota</taxon>
        <taxon>Pezizomycotina</taxon>
        <taxon>Dothideomycetes</taxon>
        <taxon>Pleosporomycetidae</taxon>
        <taxon>Pleosporales</taxon>
        <taxon>Massarineae</taxon>
        <taxon>Didymosphaeriaceae</taxon>
        <taxon>Paraphaeosphaeria</taxon>
    </lineage>
</organism>
<dbReference type="GO" id="GO:0005524">
    <property type="term" value="F:ATP binding"/>
    <property type="evidence" value="ECO:0007669"/>
    <property type="project" value="InterPro"/>
</dbReference>
<dbReference type="PANTHER" id="PTHR13710">
    <property type="entry name" value="DNA HELICASE RECQ FAMILY MEMBER"/>
    <property type="match status" value="1"/>
</dbReference>
<dbReference type="OrthoDB" id="3943268at2759"/>
<dbReference type="Pfam" id="PF00270">
    <property type="entry name" value="DEAD"/>
    <property type="match status" value="1"/>
</dbReference>
<feature type="non-terminal residue" evidence="4">
    <location>
        <position position="263"/>
    </location>
</feature>
<reference evidence="4 5" key="1">
    <citation type="submission" date="2016-05" db="EMBL/GenBank/DDBJ databases">
        <title>Comparative analysis of secretome profiles of manganese(II)-oxidizing ascomycete fungi.</title>
        <authorList>
            <consortium name="DOE Joint Genome Institute"/>
            <person name="Zeiner C.A."/>
            <person name="Purvine S.O."/>
            <person name="Zink E.M."/>
            <person name="Wu S."/>
            <person name="Pasa-Tolic L."/>
            <person name="Chaput D.L."/>
            <person name="Haridas S."/>
            <person name="Grigoriev I.V."/>
            <person name="Santelli C.M."/>
            <person name="Hansel C.M."/>
        </authorList>
    </citation>
    <scope>NUCLEOTIDE SEQUENCE [LARGE SCALE GENOMIC DNA]</scope>
    <source>
        <strain evidence="4 5">AP3s5-JAC2a</strain>
    </source>
</reference>
<dbReference type="InterPro" id="IPR011545">
    <property type="entry name" value="DEAD/DEAH_box_helicase_dom"/>
</dbReference>
<proteinExistence type="inferred from homology"/>
<evidence type="ECO:0000313" key="4">
    <source>
        <dbReference type="EMBL" id="OAF98608.1"/>
    </source>
</evidence>
<dbReference type="Gene3D" id="3.40.50.300">
    <property type="entry name" value="P-loop containing nucleotide triphosphate hydrolases"/>
    <property type="match status" value="1"/>
</dbReference>
<dbReference type="STRING" id="1460663.A0A177BVC5"/>
<evidence type="ECO:0000313" key="5">
    <source>
        <dbReference type="Proteomes" id="UP000077069"/>
    </source>
</evidence>
<dbReference type="InterPro" id="IPR027417">
    <property type="entry name" value="P-loop_NTPase"/>
</dbReference>
<feature type="region of interest" description="Disordered" evidence="2">
    <location>
        <begin position="142"/>
        <end position="161"/>
    </location>
</feature>
<dbReference type="EMBL" id="KV441565">
    <property type="protein sequence ID" value="OAF98608.1"/>
    <property type="molecule type" value="Genomic_DNA"/>
</dbReference>
<dbReference type="RefSeq" id="XP_018028974.1">
    <property type="nucleotide sequence ID" value="XM_018173427.2"/>
</dbReference>
<evidence type="ECO:0000256" key="1">
    <source>
        <dbReference type="ARBA" id="ARBA00005446"/>
    </source>
</evidence>
<comment type="similarity">
    <text evidence="1">Belongs to the helicase family. RecQ subfamily.</text>
</comment>
<dbReference type="GeneID" id="28756913"/>
<dbReference type="AlphaFoldDB" id="A0A177BVC5"/>
<dbReference type="GO" id="GO:0043138">
    <property type="term" value="F:3'-5' DNA helicase activity"/>
    <property type="evidence" value="ECO:0007669"/>
    <property type="project" value="TreeGrafter"/>
</dbReference>
<dbReference type="SUPFAM" id="SSF52540">
    <property type="entry name" value="P-loop containing nucleoside triphosphate hydrolases"/>
    <property type="match status" value="1"/>
</dbReference>
<dbReference type="InParanoid" id="A0A177BVC5"/>
<feature type="region of interest" description="Disordered" evidence="2">
    <location>
        <begin position="59"/>
        <end position="80"/>
    </location>
</feature>
<protein>
    <recommendedName>
        <fullName evidence="3">DEAD/DEAH-box helicase domain-containing protein</fullName>
    </recommendedName>
</protein>
<dbReference type="PANTHER" id="PTHR13710:SF120">
    <property type="entry name" value="BIFUNCTIONAL 3'-5' EXONUCLEASE_ATP-DEPENDENT HELICASE WRN"/>
    <property type="match status" value="1"/>
</dbReference>
<evidence type="ECO:0000256" key="2">
    <source>
        <dbReference type="SAM" id="MobiDB-lite"/>
    </source>
</evidence>
<keyword evidence="5" id="KW-1185">Reference proteome</keyword>
<accession>A0A177BVC5</accession>
<feature type="non-terminal residue" evidence="4">
    <location>
        <position position="1"/>
    </location>
</feature>
<sequence>SFSDYIWADSHGPWGTDRLTRALKQETGKRLGVALNTREYRHVTVGIRRVVIGESFSRGYQDEVSEEEEPKAKDESPLELQNSWTTATGVSVYSVPIDIVKHLSNRSIKTFRPLSEAWHNFLGLGKQMNGGQVSSLQVRQTYKRQREPESTPAGQPLNPHLKRAKLEPSNLQKNIKTAIQHVLKSSEVSFKSGEQEQAIHTIVQGQTPLVVVLPTSGGKSLLFTVPASMPGARVTILMVPFQALIEDHVQRISQSGVTYAKWT</sequence>
<gene>
    <name evidence="4" type="ORF">CC84DRAFT_1047274</name>
</gene>
<name>A0A177BVC5_9PLEO</name>
<dbReference type="GO" id="GO:0005634">
    <property type="term" value="C:nucleus"/>
    <property type="evidence" value="ECO:0007669"/>
    <property type="project" value="TreeGrafter"/>
</dbReference>
<dbReference type="GO" id="GO:0009378">
    <property type="term" value="F:four-way junction helicase activity"/>
    <property type="evidence" value="ECO:0007669"/>
    <property type="project" value="TreeGrafter"/>
</dbReference>